<evidence type="ECO:0000256" key="1">
    <source>
        <dbReference type="SAM" id="MobiDB-lite"/>
    </source>
</evidence>
<evidence type="ECO:0000313" key="2">
    <source>
        <dbReference type="EMBL" id="KAH0212175.1"/>
    </source>
</evidence>
<accession>A0A9P8G856</accession>
<protein>
    <submittedName>
        <fullName evidence="2">Uncharacterized protein</fullName>
    </submittedName>
</protein>
<feature type="compositionally biased region" description="Basic and acidic residues" evidence="1">
    <location>
        <begin position="318"/>
        <end position="334"/>
    </location>
</feature>
<dbReference type="OrthoDB" id="3943709at2759"/>
<reference evidence="2" key="1">
    <citation type="journal article" date="2021" name="J Fungi (Basel)">
        <title>Virulence traits and population genomics of the black yeast Aureobasidium melanogenum.</title>
        <authorList>
            <person name="Cernosa A."/>
            <person name="Sun X."/>
            <person name="Gostincar C."/>
            <person name="Fang C."/>
            <person name="Gunde-Cimerman N."/>
            <person name="Song Z."/>
        </authorList>
    </citation>
    <scope>NUCLEOTIDE SEQUENCE</scope>
    <source>
        <strain evidence="2">EXF-8016</strain>
    </source>
</reference>
<dbReference type="Proteomes" id="UP000767238">
    <property type="component" value="Unassembled WGS sequence"/>
</dbReference>
<dbReference type="AlphaFoldDB" id="A0A9P8G856"/>
<evidence type="ECO:0000313" key="3">
    <source>
        <dbReference type="Proteomes" id="UP000767238"/>
    </source>
</evidence>
<name>A0A9P8G856_AURME</name>
<feature type="compositionally biased region" description="Basic and acidic residues" evidence="1">
    <location>
        <begin position="358"/>
        <end position="368"/>
    </location>
</feature>
<feature type="non-terminal residue" evidence="2">
    <location>
        <position position="1"/>
    </location>
</feature>
<reference evidence="2" key="2">
    <citation type="submission" date="2021-08" db="EMBL/GenBank/DDBJ databases">
        <authorList>
            <person name="Gostincar C."/>
            <person name="Sun X."/>
            <person name="Song Z."/>
            <person name="Gunde-Cimerman N."/>
        </authorList>
    </citation>
    <scope>NUCLEOTIDE SEQUENCE</scope>
    <source>
        <strain evidence="2">EXF-8016</strain>
    </source>
</reference>
<organism evidence="2 3">
    <name type="scientific">Aureobasidium melanogenum</name>
    <name type="common">Aureobasidium pullulans var. melanogenum</name>
    <dbReference type="NCBI Taxonomy" id="46634"/>
    <lineage>
        <taxon>Eukaryota</taxon>
        <taxon>Fungi</taxon>
        <taxon>Dikarya</taxon>
        <taxon>Ascomycota</taxon>
        <taxon>Pezizomycotina</taxon>
        <taxon>Dothideomycetes</taxon>
        <taxon>Dothideomycetidae</taxon>
        <taxon>Dothideales</taxon>
        <taxon>Saccotheciaceae</taxon>
        <taxon>Aureobasidium</taxon>
    </lineage>
</organism>
<proteinExistence type="predicted"/>
<dbReference type="EMBL" id="JAHFYH010000121">
    <property type="protein sequence ID" value="KAH0212175.1"/>
    <property type="molecule type" value="Genomic_DNA"/>
</dbReference>
<gene>
    <name evidence="2" type="ORF">KCV03_g9439</name>
</gene>
<feature type="region of interest" description="Disordered" evidence="1">
    <location>
        <begin position="318"/>
        <end position="368"/>
    </location>
</feature>
<sequence length="368" mass="42131">MAFAEKLMPGGRWHSVPGTDYESAFYALAIGFSTTPSIKRPLDWSQSTPETTTYETLIKLWMNKETPHQHPSVQTVESVFQPAMFGALISYWNDFQDCKRHFVYQEENGKLKLLNSGSIPLWSNNLFVRQVNNRWEAFGHFAQERSLAVTSDRHAASSTSSAEDRFKTWNSFFTSSGNDSGQVSKPTSSDGVPSNTFSPIVQVDIKPVVSTHTLPYSYASRDRIIELWKNKSPEQLTHCLRQTSQDISRRTEELCFWAESLNIPRNKELVLPIGGRFCQELREANFTVQNLLKTIREAGTSQESQYVRDKFRNFIKHDKEQRAKREEDKAAEKKEEEEDVEERKRKEAETAAAAYAAQDRDDSCSDSD</sequence>
<comment type="caution">
    <text evidence="2">The sequence shown here is derived from an EMBL/GenBank/DDBJ whole genome shotgun (WGS) entry which is preliminary data.</text>
</comment>